<gene>
    <name evidence="2" type="ORF">M9458_028515</name>
</gene>
<dbReference type="EMBL" id="JAMKFB020000014">
    <property type="protein sequence ID" value="KAL0176185.1"/>
    <property type="molecule type" value="Genomic_DNA"/>
</dbReference>
<sequence>VIQEEEEEEDERSDSPYIEPLGAALAQLEKRRGGDSPGLIFENPSIDTTDL</sequence>
<reference evidence="2 3" key="1">
    <citation type="submission" date="2024-05" db="EMBL/GenBank/DDBJ databases">
        <title>Genome sequencing and assembly of Indian major carp, Cirrhinus mrigala (Hamilton, 1822).</title>
        <authorList>
            <person name="Mohindra V."/>
            <person name="Chowdhury L.M."/>
            <person name="Lal K."/>
            <person name="Jena J.K."/>
        </authorList>
    </citation>
    <scope>NUCLEOTIDE SEQUENCE [LARGE SCALE GENOMIC DNA]</scope>
    <source>
        <strain evidence="2">CM1030</strain>
        <tissue evidence="2">Blood</tissue>
    </source>
</reference>
<evidence type="ECO:0000313" key="2">
    <source>
        <dbReference type="EMBL" id="KAL0176185.1"/>
    </source>
</evidence>
<comment type="caution">
    <text evidence="2">The sequence shown here is derived from an EMBL/GenBank/DDBJ whole genome shotgun (WGS) entry which is preliminary data.</text>
</comment>
<accession>A0ABD0PR31</accession>
<name>A0ABD0PR31_CIRMR</name>
<feature type="non-terminal residue" evidence="2">
    <location>
        <position position="1"/>
    </location>
</feature>
<organism evidence="2 3">
    <name type="scientific">Cirrhinus mrigala</name>
    <name type="common">Mrigala</name>
    <dbReference type="NCBI Taxonomy" id="683832"/>
    <lineage>
        <taxon>Eukaryota</taxon>
        <taxon>Metazoa</taxon>
        <taxon>Chordata</taxon>
        <taxon>Craniata</taxon>
        <taxon>Vertebrata</taxon>
        <taxon>Euteleostomi</taxon>
        <taxon>Actinopterygii</taxon>
        <taxon>Neopterygii</taxon>
        <taxon>Teleostei</taxon>
        <taxon>Ostariophysi</taxon>
        <taxon>Cypriniformes</taxon>
        <taxon>Cyprinidae</taxon>
        <taxon>Labeoninae</taxon>
        <taxon>Labeonini</taxon>
        <taxon>Cirrhinus</taxon>
    </lineage>
</organism>
<protein>
    <submittedName>
        <fullName evidence="2">Uncharacterized protein</fullName>
    </submittedName>
</protein>
<evidence type="ECO:0000256" key="1">
    <source>
        <dbReference type="SAM" id="MobiDB-lite"/>
    </source>
</evidence>
<keyword evidence="3" id="KW-1185">Reference proteome</keyword>
<evidence type="ECO:0000313" key="3">
    <source>
        <dbReference type="Proteomes" id="UP001529510"/>
    </source>
</evidence>
<dbReference type="Proteomes" id="UP001529510">
    <property type="component" value="Unassembled WGS sequence"/>
</dbReference>
<feature type="region of interest" description="Disordered" evidence="1">
    <location>
        <begin position="30"/>
        <end position="51"/>
    </location>
</feature>
<dbReference type="AlphaFoldDB" id="A0ABD0PR31"/>
<proteinExistence type="predicted"/>